<dbReference type="PANTHER" id="PTHR10908">
    <property type="entry name" value="SEROTONIN N-ACETYLTRANSFERASE"/>
    <property type="match status" value="1"/>
</dbReference>
<name>A0AA40F4A6_9PEZI</name>
<keyword evidence="2" id="KW-0012">Acyltransferase</keyword>
<comment type="caution">
    <text evidence="5">The sequence shown here is derived from an EMBL/GenBank/DDBJ whole genome shotgun (WGS) entry which is preliminary data.</text>
</comment>
<feature type="compositionally biased region" description="Polar residues" evidence="3">
    <location>
        <begin position="1"/>
        <end position="12"/>
    </location>
</feature>
<dbReference type="EMBL" id="JAUKUD010000002">
    <property type="protein sequence ID" value="KAK0751015.1"/>
    <property type="molecule type" value="Genomic_DNA"/>
</dbReference>
<evidence type="ECO:0000256" key="2">
    <source>
        <dbReference type="ARBA" id="ARBA00023315"/>
    </source>
</evidence>
<dbReference type="Proteomes" id="UP001172155">
    <property type="component" value="Unassembled WGS sequence"/>
</dbReference>
<sequence>MPDRSQGGQPSPSKKGPLALKTVDHAMDESSDVDSDFASKQKMLNQKRRAAKDSPEARLQKALPCPFRPNIRPLTISDLESVVALENAAFPKPEHRASREKACPDPQNSPLLAYRLTTCPELSMGIFCTVVPDQAKGWQFETLSSAKPVETDRADGAVSVLLAHVVSTRCCGETITDKDMGFPEDWRARAGKSADVGNQETGRTIGLHSLAVAPKLHGCGLGKMIVKAYVQQMNNSGLADRVSLLCQDYLVAYYERFGFVDKGASEAQFGGGGWHNMVWCWFPSPTFEEARLLCDREAHHVPRCLSCPASPGRLSKATSKPAILPRLQPVSIGLRRPSRISGEASAPATD</sequence>
<feature type="region of interest" description="Disordered" evidence="3">
    <location>
        <begin position="1"/>
        <end position="59"/>
    </location>
</feature>
<reference evidence="5" key="1">
    <citation type="submission" date="2023-06" db="EMBL/GenBank/DDBJ databases">
        <title>Genome-scale phylogeny and comparative genomics of the fungal order Sordariales.</title>
        <authorList>
            <consortium name="Lawrence Berkeley National Laboratory"/>
            <person name="Hensen N."/>
            <person name="Bonometti L."/>
            <person name="Westerberg I."/>
            <person name="Brannstrom I.O."/>
            <person name="Guillou S."/>
            <person name="Cros-Aarteil S."/>
            <person name="Calhoun S."/>
            <person name="Haridas S."/>
            <person name="Kuo A."/>
            <person name="Mondo S."/>
            <person name="Pangilinan J."/>
            <person name="Riley R."/>
            <person name="LaButti K."/>
            <person name="Andreopoulos B."/>
            <person name="Lipzen A."/>
            <person name="Chen C."/>
            <person name="Yanf M."/>
            <person name="Daum C."/>
            <person name="Ng V."/>
            <person name="Clum A."/>
            <person name="Steindorff A."/>
            <person name="Ohm R."/>
            <person name="Martin F."/>
            <person name="Silar P."/>
            <person name="Natvig D."/>
            <person name="Lalanne C."/>
            <person name="Gautier V."/>
            <person name="Ament-velasquez S.L."/>
            <person name="Kruys A."/>
            <person name="Hutchinson M.I."/>
            <person name="Powell A.J."/>
            <person name="Barry K."/>
            <person name="Miller A.N."/>
            <person name="Grigoriev I.V."/>
            <person name="Debuchy R."/>
            <person name="Gladieux P."/>
            <person name="Thoren M.H."/>
            <person name="Johannesson H."/>
        </authorList>
    </citation>
    <scope>NUCLEOTIDE SEQUENCE</scope>
    <source>
        <strain evidence="5">SMH3187-1</strain>
    </source>
</reference>
<dbReference type="InterPro" id="IPR051635">
    <property type="entry name" value="SNAT-like"/>
</dbReference>
<organism evidence="5 6">
    <name type="scientific">Schizothecium vesticola</name>
    <dbReference type="NCBI Taxonomy" id="314040"/>
    <lineage>
        <taxon>Eukaryota</taxon>
        <taxon>Fungi</taxon>
        <taxon>Dikarya</taxon>
        <taxon>Ascomycota</taxon>
        <taxon>Pezizomycotina</taxon>
        <taxon>Sordariomycetes</taxon>
        <taxon>Sordariomycetidae</taxon>
        <taxon>Sordariales</taxon>
        <taxon>Schizotheciaceae</taxon>
        <taxon>Schizothecium</taxon>
    </lineage>
</organism>
<proteinExistence type="predicted"/>
<dbReference type="SUPFAM" id="SSF55729">
    <property type="entry name" value="Acyl-CoA N-acyltransferases (Nat)"/>
    <property type="match status" value="1"/>
</dbReference>
<dbReference type="InterPro" id="IPR000182">
    <property type="entry name" value="GNAT_dom"/>
</dbReference>
<evidence type="ECO:0000313" key="6">
    <source>
        <dbReference type="Proteomes" id="UP001172155"/>
    </source>
</evidence>
<evidence type="ECO:0000256" key="1">
    <source>
        <dbReference type="ARBA" id="ARBA00022679"/>
    </source>
</evidence>
<dbReference type="InterPro" id="IPR016181">
    <property type="entry name" value="Acyl_CoA_acyltransferase"/>
</dbReference>
<dbReference type="GO" id="GO:0004059">
    <property type="term" value="F:aralkylamine N-acetyltransferase activity"/>
    <property type="evidence" value="ECO:0007669"/>
    <property type="project" value="TreeGrafter"/>
</dbReference>
<dbReference type="Gene3D" id="3.40.630.30">
    <property type="match status" value="1"/>
</dbReference>
<keyword evidence="6" id="KW-1185">Reference proteome</keyword>
<dbReference type="GO" id="GO:0005737">
    <property type="term" value="C:cytoplasm"/>
    <property type="evidence" value="ECO:0007669"/>
    <property type="project" value="TreeGrafter"/>
</dbReference>
<dbReference type="Pfam" id="PF13673">
    <property type="entry name" value="Acetyltransf_10"/>
    <property type="match status" value="1"/>
</dbReference>
<accession>A0AA40F4A6</accession>
<feature type="domain" description="N-acetyltransferase" evidence="4">
    <location>
        <begin position="69"/>
        <end position="285"/>
    </location>
</feature>
<gene>
    <name evidence="5" type="ORF">B0T18DRAFT_320176</name>
</gene>
<dbReference type="PROSITE" id="PS51186">
    <property type="entry name" value="GNAT"/>
    <property type="match status" value="1"/>
</dbReference>
<keyword evidence="1" id="KW-0808">Transferase</keyword>
<dbReference type="PANTHER" id="PTHR10908:SF0">
    <property type="entry name" value="SEROTONIN N-ACETYLTRANSFERASE"/>
    <property type="match status" value="1"/>
</dbReference>
<protein>
    <recommendedName>
        <fullName evidence="4">N-acetyltransferase domain-containing protein</fullName>
    </recommendedName>
</protein>
<evidence type="ECO:0000259" key="4">
    <source>
        <dbReference type="PROSITE" id="PS51186"/>
    </source>
</evidence>
<evidence type="ECO:0000256" key="3">
    <source>
        <dbReference type="SAM" id="MobiDB-lite"/>
    </source>
</evidence>
<dbReference type="AlphaFoldDB" id="A0AA40F4A6"/>
<evidence type="ECO:0000313" key="5">
    <source>
        <dbReference type="EMBL" id="KAK0751015.1"/>
    </source>
</evidence>